<reference evidence="1" key="1">
    <citation type="submission" date="2020-08" db="EMBL/GenBank/DDBJ databases">
        <title>Genome sequencing and assembly of the red palm weevil Rhynchophorus ferrugineus.</title>
        <authorList>
            <person name="Dias G.B."/>
            <person name="Bergman C.M."/>
            <person name="Manee M."/>
        </authorList>
    </citation>
    <scope>NUCLEOTIDE SEQUENCE</scope>
    <source>
        <strain evidence="1">AA-2017</strain>
        <tissue evidence="1">Whole larva</tissue>
    </source>
</reference>
<proteinExistence type="predicted"/>
<protein>
    <submittedName>
        <fullName evidence="1">Uncharacterized protein</fullName>
    </submittedName>
</protein>
<gene>
    <name evidence="1" type="ORF">GWI33_000551</name>
</gene>
<keyword evidence="2" id="KW-1185">Reference proteome</keyword>
<evidence type="ECO:0000313" key="2">
    <source>
        <dbReference type="Proteomes" id="UP000625711"/>
    </source>
</evidence>
<evidence type="ECO:0000313" key="1">
    <source>
        <dbReference type="EMBL" id="KAF7283468.1"/>
    </source>
</evidence>
<comment type="caution">
    <text evidence="1">The sequence shown here is derived from an EMBL/GenBank/DDBJ whole genome shotgun (WGS) entry which is preliminary data.</text>
</comment>
<sequence length="130" mass="15089">MFYSECRIQYLEDALNMKENAQTKAVNCNVCLERQKMQMGAQQCKVTYVTFQGISEEKWESAFFQVPHSSRDCDSSLESEDERILFVSLRAVKDDMFTGRRNSLPVPHIEHYQQNAQIPISWNSSKNNLA</sequence>
<accession>A0A834MH87</accession>
<name>A0A834MH87_RHYFE</name>
<organism evidence="1 2">
    <name type="scientific">Rhynchophorus ferrugineus</name>
    <name type="common">Red palm weevil</name>
    <name type="synonym">Curculio ferrugineus</name>
    <dbReference type="NCBI Taxonomy" id="354439"/>
    <lineage>
        <taxon>Eukaryota</taxon>
        <taxon>Metazoa</taxon>
        <taxon>Ecdysozoa</taxon>
        <taxon>Arthropoda</taxon>
        <taxon>Hexapoda</taxon>
        <taxon>Insecta</taxon>
        <taxon>Pterygota</taxon>
        <taxon>Neoptera</taxon>
        <taxon>Endopterygota</taxon>
        <taxon>Coleoptera</taxon>
        <taxon>Polyphaga</taxon>
        <taxon>Cucujiformia</taxon>
        <taxon>Curculionidae</taxon>
        <taxon>Dryophthorinae</taxon>
        <taxon>Rhynchophorus</taxon>
    </lineage>
</organism>
<dbReference type="AlphaFoldDB" id="A0A834MH87"/>
<dbReference type="EMBL" id="JAACXV010000107">
    <property type="protein sequence ID" value="KAF7283468.1"/>
    <property type="molecule type" value="Genomic_DNA"/>
</dbReference>
<dbReference type="Proteomes" id="UP000625711">
    <property type="component" value="Unassembled WGS sequence"/>
</dbReference>